<evidence type="ECO:0000313" key="2">
    <source>
        <dbReference type="RefSeq" id="XP_021819989.1"/>
    </source>
</evidence>
<dbReference type="KEGG" id="pavi:110761744"/>
<dbReference type="Proteomes" id="UP000515124">
    <property type="component" value="Unplaced"/>
</dbReference>
<reference evidence="2" key="1">
    <citation type="submission" date="2025-08" db="UniProtKB">
        <authorList>
            <consortium name="RefSeq"/>
        </authorList>
    </citation>
    <scope>IDENTIFICATION</scope>
</reference>
<sequence>MDPQAPYMGLTDIMQEIMGLTDILCRELQHKSQDIVNGMNLVGTTKSALHKLRLTGWETFIRKVYLFCKKQDIDMPHLNAQYKVGTRCSCQQNDNITVEHHYHFDIFNDAIDFHLVELNSGFSEGAIELLILSSALDPSDSFKSFNIDKICILAERFYPQDFTPQELQILRCELKLYEADVPHHPVLQKVSSLSELCR</sequence>
<proteinExistence type="predicted"/>
<keyword evidence="1" id="KW-1185">Reference proteome</keyword>
<gene>
    <name evidence="2" type="primary">LOC110761744</name>
</gene>
<evidence type="ECO:0000313" key="1">
    <source>
        <dbReference type="Proteomes" id="UP000515124"/>
    </source>
</evidence>
<dbReference type="PANTHER" id="PTHR11697:SF230">
    <property type="entry name" value="ZINC FINGER, MYM DOMAIN CONTAINING 1"/>
    <property type="match status" value="1"/>
</dbReference>
<protein>
    <submittedName>
        <fullName evidence="2">Uncharacterized protein LOC110761744</fullName>
    </submittedName>
</protein>
<dbReference type="RefSeq" id="XP_021819989.1">
    <property type="nucleotide sequence ID" value="XM_021964297.1"/>
</dbReference>
<dbReference type="Gramene" id="Pav_sc0000847.1_g110.1.br:mrna">
    <property type="protein sequence ID" value="Pav_sc0000847.1_g110.1.br:CDS:1"/>
    <property type="gene ID" value="Pav_sc0000847.1_g110.1.br"/>
</dbReference>
<accession>A0A6P5SUR2</accession>
<dbReference type="GeneID" id="110761744"/>
<name>A0A6P5SUR2_PRUAV</name>
<dbReference type="PANTHER" id="PTHR11697">
    <property type="entry name" value="GENERAL TRANSCRIPTION FACTOR 2-RELATED ZINC FINGER PROTEIN"/>
    <property type="match status" value="1"/>
</dbReference>
<dbReference type="AlphaFoldDB" id="A0A6P5SUR2"/>
<organism evidence="1 2">
    <name type="scientific">Prunus avium</name>
    <name type="common">Cherry</name>
    <name type="synonym">Cerasus avium</name>
    <dbReference type="NCBI Taxonomy" id="42229"/>
    <lineage>
        <taxon>Eukaryota</taxon>
        <taxon>Viridiplantae</taxon>
        <taxon>Streptophyta</taxon>
        <taxon>Embryophyta</taxon>
        <taxon>Tracheophyta</taxon>
        <taxon>Spermatophyta</taxon>
        <taxon>Magnoliopsida</taxon>
        <taxon>eudicotyledons</taxon>
        <taxon>Gunneridae</taxon>
        <taxon>Pentapetalae</taxon>
        <taxon>rosids</taxon>
        <taxon>fabids</taxon>
        <taxon>Rosales</taxon>
        <taxon>Rosaceae</taxon>
        <taxon>Amygdaloideae</taxon>
        <taxon>Amygdaleae</taxon>
        <taxon>Prunus</taxon>
    </lineage>
</organism>
<dbReference type="InterPro" id="IPR055298">
    <property type="entry name" value="AtLOH3-like"/>
</dbReference>